<dbReference type="InterPro" id="IPR001647">
    <property type="entry name" value="HTH_TetR"/>
</dbReference>
<accession>A0ABN1TJJ9</accession>
<keyword evidence="1 2" id="KW-0238">DNA-binding</keyword>
<gene>
    <name evidence="4" type="ORF">GCM10009668_01720</name>
</gene>
<dbReference type="Proteomes" id="UP001501581">
    <property type="component" value="Unassembled WGS sequence"/>
</dbReference>
<dbReference type="Gene3D" id="1.10.357.10">
    <property type="entry name" value="Tetracycline Repressor, domain 2"/>
    <property type="match status" value="1"/>
</dbReference>
<dbReference type="Gene3D" id="1.10.10.60">
    <property type="entry name" value="Homeodomain-like"/>
    <property type="match status" value="1"/>
</dbReference>
<name>A0ABN1TJJ9_9ACTN</name>
<dbReference type="PANTHER" id="PTHR30055:SF226">
    <property type="entry name" value="HTH-TYPE TRANSCRIPTIONAL REGULATOR PKSA"/>
    <property type="match status" value="1"/>
</dbReference>
<evidence type="ECO:0000313" key="5">
    <source>
        <dbReference type="Proteomes" id="UP001501581"/>
    </source>
</evidence>
<proteinExistence type="predicted"/>
<dbReference type="EMBL" id="BAAALG010000001">
    <property type="protein sequence ID" value="GAA1090750.1"/>
    <property type="molecule type" value="Genomic_DNA"/>
</dbReference>
<dbReference type="PANTHER" id="PTHR30055">
    <property type="entry name" value="HTH-TYPE TRANSCRIPTIONAL REGULATOR RUTR"/>
    <property type="match status" value="1"/>
</dbReference>
<keyword evidence="5" id="KW-1185">Reference proteome</keyword>
<feature type="domain" description="HTH tetR-type" evidence="3">
    <location>
        <begin position="5"/>
        <end position="65"/>
    </location>
</feature>
<dbReference type="Pfam" id="PF00440">
    <property type="entry name" value="TetR_N"/>
    <property type="match status" value="1"/>
</dbReference>
<evidence type="ECO:0000313" key="4">
    <source>
        <dbReference type="EMBL" id="GAA1090750.1"/>
    </source>
</evidence>
<evidence type="ECO:0000259" key="3">
    <source>
        <dbReference type="PROSITE" id="PS50977"/>
    </source>
</evidence>
<organism evidence="4 5">
    <name type="scientific">Nocardioides dubius</name>
    <dbReference type="NCBI Taxonomy" id="317019"/>
    <lineage>
        <taxon>Bacteria</taxon>
        <taxon>Bacillati</taxon>
        <taxon>Actinomycetota</taxon>
        <taxon>Actinomycetes</taxon>
        <taxon>Propionibacteriales</taxon>
        <taxon>Nocardioidaceae</taxon>
        <taxon>Nocardioides</taxon>
    </lineage>
</organism>
<dbReference type="InterPro" id="IPR050109">
    <property type="entry name" value="HTH-type_TetR-like_transc_reg"/>
</dbReference>
<dbReference type="InterPro" id="IPR009057">
    <property type="entry name" value="Homeodomain-like_sf"/>
</dbReference>
<comment type="caution">
    <text evidence="4">The sequence shown here is derived from an EMBL/GenBank/DDBJ whole genome shotgun (WGS) entry which is preliminary data.</text>
</comment>
<dbReference type="PROSITE" id="PS50977">
    <property type="entry name" value="HTH_TETR_2"/>
    <property type="match status" value="1"/>
</dbReference>
<reference evidence="4 5" key="1">
    <citation type="journal article" date="2019" name="Int. J. Syst. Evol. Microbiol.">
        <title>The Global Catalogue of Microorganisms (GCM) 10K type strain sequencing project: providing services to taxonomists for standard genome sequencing and annotation.</title>
        <authorList>
            <consortium name="The Broad Institute Genomics Platform"/>
            <consortium name="The Broad Institute Genome Sequencing Center for Infectious Disease"/>
            <person name="Wu L."/>
            <person name="Ma J."/>
        </authorList>
    </citation>
    <scope>NUCLEOTIDE SEQUENCE [LARGE SCALE GENOMIC DNA]</scope>
    <source>
        <strain evidence="4 5">JCM 13008</strain>
    </source>
</reference>
<feature type="DNA-binding region" description="H-T-H motif" evidence="2">
    <location>
        <begin position="28"/>
        <end position="47"/>
    </location>
</feature>
<protein>
    <submittedName>
        <fullName evidence="4">TetR family transcriptional regulator</fullName>
    </submittedName>
</protein>
<dbReference type="PRINTS" id="PR00455">
    <property type="entry name" value="HTHTETR"/>
</dbReference>
<sequence length="229" mass="24867">MPATSTARDRMVAAAYELFEENGYDETTVDQIAERAGVGRTTFFRMLGSKEAAIFPEHDVLTARIEARLAAATPRTRQLAIFEAARTVLDHYLAEGELAQARYRLTRTVPALRAREIAGMQRYQQIFREHLAGWLGEENALLAEVGANAVVTAHNHVLRRWLRGLTEEPHAEFEAAMEQLTALLGTAVRQAGEGASFAATPAAGGSVVLVLPSELSPEQAADAVRAALS</sequence>
<dbReference type="SUPFAM" id="SSF46689">
    <property type="entry name" value="Homeodomain-like"/>
    <property type="match status" value="1"/>
</dbReference>
<evidence type="ECO:0000256" key="1">
    <source>
        <dbReference type="ARBA" id="ARBA00023125"/>
    </source>
</evidence>
<evidence type="ECO:0000256" key="2">
    <source>
        <dbReference type="PROSITE-ProRule" id="PRU00335"/>
    </source>
</evidence>
<dbReference type="RefSeq" id="WP_343990314.1">
    <property type="nucleotide sequence ID" value="NZ_BAAALG010000001.1"/>
</dbReference>